<dbReference type="Pfam" id="PF07345">
    <property type="entry name" value="ATPaseInh_sub_z"/>
    <property type="match status" value="1"/>
</dbReference>
<gene>
    <name evidence="2" type="ORF">CH341_28830</name>
</gene>
<proteinExistence type="predicted"/>
<organism evidence="2 3">
    <name type="scientific">Rhodoplanes roseus</name>
    <dbReference type="NCBI Taxonomy" id="29409"/>
    <lineage>
        <taxon>Bacteria</taxon>
        <taxon>Pseudomonadati</taxon>
        <taxon>Pseudomonadota</taxon>
        <taxon>Alphaproteobacteria</taxon>
        <taxon>Hyphomicrobiales</taxon>
        <taxon>Nitrobacteraceae</taxon>
        <taxon>Rhodoplanes</taxon>
    </lineage>
</organism>
<keyword evidence="3" id="KW-1185">Reference proteome</keyword>
<dbReference type="AlphaFoldDB" id="A0A327KHI4"/>
<dbReference type="Proteomes" id="UP000249130">
    <property type="component" value="Unassembled WGS sequence"/>
</dbReference>
<dbReference type="Gene3D" id="1.10.790.20">
    <property type="entry name" value="Domain of unknown function DUF1476"/>
    <property type="match status" value="1"/>
</dbReference>
<protein>
    <recommendedName>
        <fullName evidence="4">DUF1476 family protein</fullName>
    </recommendedName>
</protein>
<sequence>MMIRKRPAHVSTRGRPANRSTLVRARRRAVRRRPGGLLPTPGHCTRPRPPAPGQMRHSSIGTCTNPAGQPGFRTRMSGRHRTRDIEPGRHTDAQRPDREDPEGDTRMTTQVEAFARRATARDWCPEADTRDSIVARRNALAGLWAGRLMRMPDDTLTIYAAEVHASGSMTGSDAIVQKLWYDLNRAGVPMSRDAVASKIGELHRDAIGQLSSTD</sequence>
<feature type="region of interest" description="Disordered" evidence="1">
    <location>
        <begin position="1"/>
        <end position="21"/>
    </location>
</feature>
<comment type="caution">
    <text evidence="2">The sequence shown here is derived from an EMBL/GenBank/DDBJ whole genome shotgun (WGS) entry which is preliminary data.</text>
</comment>
<evidence type="ECO:0000256" key="1">
    <source>
        <dbReference type="SAM" id="MobiDB-lite"/>
    </source>
</evidence>
<feature type="compositionally biased region" description="Polar residues" evidence="1">
    <location>
        <begin position="56"/>
        <end position="67"/>
    </location>
</feature>
<dbReference type="InterPro" id="IPR038293">
    <property type="entry name" value="ATPase_inh_sub_z_sf"/>
</dbReference>
<evidence type="ECO:0000313" key="2">
    <source>
        <dbReference type="EMBL" id="RAI37907.1"/>
    </source>
</evidence>
<reference evidence="2 3" key="1">
    <citation type="submission" date="2017-07" db="EMBL/GenBank/DDBJ databases">
        <title>Draft Genome Sequences of Select Purple Nonsulfur Bacteria.</title>
        <authorList>
            <person name="Lasarre B."/>
            <person name="Mckinlay J.B."/>
        </authorList>
    </citation>
    <scope>NUCLEOTIDE SEQUENCE [LARGE SCALE GENOMIC DNA]</scope>
    <source>
        <strain evidence="2 3">DSM 5909</strain>
    </source>
</reference>
<evidence type="ECO:0008006" key="4">
    <source>
        <dbReference type="Google" id="ProtNLM"/>
    </source>
</evidence>
<feature type="compositionally biased region" description="Basic and acidic residues" evidence="1">
    <location>
        <begin position="83"/>
        <end position="98"/>
    </location>
</feature>
<dbReference type="InterPro" id="IPR009945">
    <property type="entry name" value="ATPase_inh_sub_z"/>
</dbReference>
<evidence type="ECO:0000313" key="3">
    <source>
        <dbReference type="Proteomes" id="UP000249130"/>
    </source>
</evidence>
<feature type="region of interest" description="Disordered" evidence="1">
    <location>
        <begin position="33"/>
        <end position="106"/>
    </location>
</feature>
<dbReference type="OrthoDB" id="9810387at2"/>
<accession>A0A327KHI4</accession>
<name>A0A327KHI4_9BRAD</name>
<dbReference type="EMBL" id="NPEX01000403">
    <property type="protein sequence ID" value="RAI37907.1"/>
    <property type="molecule type" value="Genomic_DNA"/>
</dbReference>